<feature type="transmembrane region" description="Helical" evidence="1">
    <location>
        <begin position="161"/>
        <end position="181"/>
    </location>
</feature>
<accession>A0A1H0SM09</accession>
<evidence type="ECO:0000256" key="1">
    <source>
        <dbReference type="SAM" id="Phobius"/>
    </source>
</evidence>
<feature type="transmembrane region" description="Helical" evidence="1">
    <location>
        <begin position="134"/>
        <end position="155"/>
    </location>
</feature>
<evidence type="ECO:0000313" key="3">
    <source>
        <dbReference type="Proteomes" id="UP000199088"/>
    </source>
</evidence>
<organism evidence="2 3">
    <name type="scientific">Klenkia soli</name>
    <dbReference type="NCBI Taxonomy" id="1052260"/>
    <lineage>
        <taxon>Bacteria</taxon>
        <taxon>Bacillati</taxon>
        <taxon>Actinomycetota</taxon>
        <taxon>Actinomycetes</taxon>
        <taxon>Geodermatophilales</taxon>
        <taxon>Geodermatophilaceae</taxon>
        <taxon>Klenkia</taxon>
    </lineage>
</organism>
<dbReference type="AlphaFoldDB" id="A0A1H0SM09"/>
<sequence>MGVTSAPTTASTATATPEQARRAWPWSALQGVVLVVLAVLAVVVADTGVRLLLAGLGVLGVLRGVAALRAARAGQVERSAAAVGAGAAWFGAVAIGLAFFPPAVAAWTCVVALAAVLAALVVRAQPGRRARAGLGAGLAVVALAVGAVVAGPTWLAAASVLAVSVAVLAAGVMSVTGALALRRVAAEPAAPVAAGCGGCACGAGGCGGLQRG</sequence>
<feature type="transmembrane region" description="Helical" evidence="1">
    <location>
        <begin position="105"/>
        <end position="122"/>
    </location>
</feature>
<feature type="transmembrane region" description="Helical" evidence="1">
    <location>
        <begin position="80"/>
        <end position="99"/>
    </location>
</feature>
<keyword evidence="1" id="KW-0812">Transmembrane</keyword>
<name>A0A1H0SM09_9ACTN</name>
<keyword evidence="3" id="KW-1185">Reference proteome</keyword>
<reference evidence="3" key="1">
    <citation type="submission" date="2016-10" db="EMBL/GenBank/DDBJ databases">
        <authorList>
            <person name="Varghese N."/>
            <person name="Submissions S."/>
        </authorList>
    </citation>
    <scope>NUCLEOTIDE SEQUENCE [LARGE SCALE GENOMIC DNA]</scope>
    <source>
        <strain evidence="3">DSM 45843</strain>
    </source>
</reference>
<keyword evidence="1" id="KW-0472">Membrane</keyword>
<dbReference type="STRING" id="1052260.SAMN05660199_03896"/>
<feature type="transmembrane region" description="Helical" evidence="1">
    <location>
        <begin position="51"/>
        <end position="68"/>
    </location>
</feature>
<proteinExistence type="predicted"/>
<keyword evidence="1" id="KW-1133">Transmembrane helix</keyword>
<dbReference type="Proteomes" id="UP000199088">
    <property type="component" value="Unassembled WGS sequence"/>
</dbReference>
<dbReference type="EMBL" id="FNIR01000013">
    <property type="protein sequence ID" value="SDP42764.1"/>
    <property type="molecule type" value="Genomic_DNA"/>
</dbReference>
<evidence type="ECO:0000313" key="2">
    <source>
        <dbReference type="EMBL" id="SDP42764.1"/>
    </source>
</evidence>
<protein>
    <submittedName>
        <fullName evidence="2">Uncharacterized protein</fullName>
    </submittedName>
</protein>
<gene>
    <name evidence="2" type="ORF">SAMN05660199_03896</name>
</gene>
<feature type="transmembrane region" description="Helical" evidence="1">
    <location>
        <begin position="26"/>
        <end position="45"/>
    </location>
</feature>